<dbReference type="Gene3D" id="3.40.390.10">
    <property type="entry name" value="Collagenase (Catalytic Domain)"/>
    <property type="match status" value="1"/>
</dbReference>
<dbReference type="PRINTS" id="PR00786">
    <property type="entry name" value="NEPRILYSIN"/>
</dbReference>
<protein>
    <submittedName>
        <fullName evidence="11">Similar to nep-21: Neprilysin-21 (Caenorhabditis elegans)</fullName>
    </submittedName>
</protein>
<comment type="caution">
    <text evidence="11">The sequence shown here is derived from an EMBL/GenBank/DDBJ whole genome shotgun (WGS) entry which is preliminary data.</text>
</comment>
<proteinExistence type="inferred from homology"/>
<comment type="similarity">
    <text evidence="3">Belongs to the peptidase M13 family.</text>
</comment>
<dbReference type="GO" id="GO:0005886">
    <property type="term" value="C:plasma membrane"/>
    <property type="evidence" value="ECO:0007669"/>
    <property type="project" value="UniProtKB-SubCell"/>
</dbReference>
<dbReference type="InterPro" id="IPR008753">
    <property type="entry name" value="Peptidase_M13_N"/>
</dbReference>
<dbReference type="InterPro" id="IPR024079">
    <property type="entry name" value="MetalloPept_cat_dom_sf"/>
</dbReference>
<dbReference type="CDD" id="cd08662">
    <property type="entry name" value="M13"/>
    <property type="match status" value="1"/>
</dbReference>
<feature type="domain" description="Peptidase M13 C-terminal" evidence="9">
    <location>
        <begin position="478"/>
        <end position="679"/>
    </location>
</feature>
<dbReference type="GO" id="GO:0016485">
    <property type="term" value="P:protein processing"/>
    <property type="evidence" value="ECO:0007669"/>
    <property type="project" value="TreeGrafter"/>
</dbReference>
<sequence>MGWLFDIEAENNGENKNELRETETVCLTKECQIIADEFLRSMNKSIDPCDDFYKFTCQGWTTADAPSYLPLWARFTMFQEVVYKRLKGILEKDQQPDDILPVKQAKKWFKTCMDSEGLNRRGIKTLESILMRVGGWPITLDSEEWDEDVYNWEKIDNYYFQLTSSHIFYQFNIFPYVGAMDDDIGISSGDLPLGEKLSDKYRDYKGNDYDAYNEFVYKIREDDDEGDGFQRQRIGKFIDFYESEIKKSNLEAFKIDFKKSITELLAIVGQKYNSSMEMSIKDDVYFPKLAKLMKKTPKKVIINYMHWHFVSNMLEHTTDEMRNLIFELMEKEIGVTERPPRWMECVELTKMQEAVAYAFMKEYFPPETNTKMQEVINNVQGSVETLIDNSNFMSTEVKKAWITKLRNMKFLVGFPQSFQNNSAIIASFHGLIIGSDLIDNNLSYNRYKVRFKLRNFMSTGPIVGWSTEPLTVGASYGGNVIVVPAALFQPPLLTPNLPEFVNYGILGTTIGHEIGHGYDGMGIFDSGDYEEIPILKEDENIVLDSFKCFSEFYENFMNKTDYSEDELSFGNRTLGENLSDAMGIHAVFDAYKELLSKTGGADRKLPNFEEFTDEQMLFISYGNMWCEIATEQFAEKQRRNDVHSPGRIRVLGALKNSPEFAKAFNCPKRSSMNPDKKCNMWEAQMKPKSRRRYEKHHTWVVN</sequence>
<keyword evidence="4" id="KW-0645">Protease</keyword>
<dbReference type="EMBL" id="CAJNRD030001119">
    <property type="protein sequence ID" value="CAG5087976.1"/>
    <property type="molecule type" value="Genomic_DNA"/>
</dbReference>
<evidence type="ECO:0000259" key="9">
    <source>
        <dbReference type="Pfam" id="PF01431"/>
    </source>
</evidence>
<evidence type="ECO:0000256" key="6">
    <source>
        <dbReference type="ARBA" id="ARBA00022801"/>
    </source>
</evidence>
<evidence type="ECO:0000256" key="3">
    <source>
        <dbReference type="ARBA" id="ARBA00007357"/>
    </source>
</evidence>
<dbReference type="PANTHER" id="PTHR11733">
    <property type="entry name" value="ZINC METALLOPROTEASE FAMILY M13 NEPRILYSIN-RELATED"/>
    <property type="match status" value="1"/>
</dbReference>
<evidence type="ECO:0000256" key="8">
    <source>
        <dbReference type="ARBA" id="ARBA00023049"/>
    </source>
</evidence>
<dbReference type="InterPro" id="IPR042089">
    <property type="entry name" value="Peptidase_M13_dom_2"/>
</dbReference>
<evidence type="ECO:0000313" key="12">
    <source>
        <dbReference type="Proteomes" id="UP000786811"/>
    </source>
</evidence>
<dbReference type="InterPro" id="IPR018497">
    <property type="entry name" value="Peptidase_M13_C"/>
</dbReference>
<accession>A0A8J2H9K6</accession>
<keyword evidence="6" id="KW-0378">Hydrolase</keyword>
<dbReference type="Pfam" id="PF01431">
    <property type="entry name" value="Peptidase_M13"/>
    <property type="match status" value="1"/>
</dbReference>
<evidence type="ECO:0000256" key="1">
    <source>
        <dbReference type="ARBA" id="ARBA00001947"/>
    </source>
</evidence>
<dbReference type="PANTHER" id="PTHR11733:SF237">
    <property type="entry name" value="NEPRILYSIN-LIKE 4"/>
    <property type="match status" value="1"/>
</dbReference>
<keyword evidence="5" id="KW-0479">Metal-binding</keyword>
<comment type="subcellular location">
    <subcellularLocation>
        <location evidence="2">Cell membrane</location>
        <topology evidence="2">Single-pass type II membrane protein</topology>
    </subcellularLocation>
</comment>
<keyword evidence="8" id="KW-0482">Metalloprotease</keyword>
<evidence type="ECO:0000256" key="5">
    <source>
        <dbReference type="ARBA" id="ARBA00022723"/>
    </source>
</evidence>
<dbReference type="SUPFAM" id="SSF55486">
    <property type="entry name" value="Metalloproteases ('zincins'), catalytic domain"/>
    <property type="match status" value="1"/>
</dbReference>
<organism evidence="11 12">
    <name type="scientific">Cotesia congregata</name>
    <name type="common">Parasitoid wasp</name>
    <name type="synonym">Apanteles congregatus</name>
    <dbReference type="NCBI Taxonomy" id="51543"/>
    <lineage>
        <taxon>Eukaryota</taxon>
        <taxon>Metazoa</taxon>
        <taxon>Ecdysozoa</taxon>
        <taxon>Arthropoda</taxon>
        <taxon>Hexapoda</taxon>
        <taxon>Insecta</taxon>
        <taxon>Pterygota</taxon>
        <taxon>Neoptera</taxon>
        <taxon>Endopterygota</taxon>
        <taxon>Hymenoptera</taxon>
        <taxon>Apocrita</taxon>
        <taxon>Ichneumonoidea</taxon>
        <taxon>Braconidae</taxon>
        <taxon>Microgastrinae</taxon>
        <taxon>Cotesia</taxon>
    </lineage>
</organism>
<dbReference type="Proteomes" id="UP000786811">
    <property type="component" value="Unassembled WGS sequence"/>
</dbReference>
<evidence type="ECO:0000256" key="4">
    <source>
        <dbReference type="ARBA" id="ARBA00022670"/>
    </source>
</evidence>
<evidence type="ECO:0000313" key="11">
    <source>
        <dbReference type="EMBL" id="CAG5087976.1"/>
    </source>
</evidence>
<gene>
    <name evidence="11" type="ORF">HICCMSTLAB_LOCUS4666</name>
</gene>
<dbReference type="Gene3D" id="1.10.1380.10">
    <property type="entry name" value="Neutral endopeptidase , domain2"/>
    <property type="match status" value="1"/>
</dbReference>
<dbReference type="InterPro" id="IPR000718">
    <property type="entry name" value="Peptidase_M13"/>
</dbReference>
<dbReference type="GO" id="GO:0046872">
    <property type="term" value="F:metal ion binding"/>
    <property type="evidence" value="ECO:0007669"/>
    <property type="project" value="UniProtKB-KW"/>
</dbReference>
<evidence type="ECO:0000256" key="7">
    <source>
        <dbReference type="ARBA" id="ARBA00022833"/>
    </source>
</evidence>
<feature type="domain" description="Peptidase M13 N-terminal" evidence="10">
    <location>
        <begin position="48"/>
        <end position="415"/>
    </location>
</feature>
<name>A0A8J2H9K6_COTCN</name>
<dbReference type="Pfam" id="PF05649">
    <property type="entry name" value="Peptidase_M13_N"/>
    <property type="match status" value="1"/>
</dbReference>
<comment type="cofactor">
    <cofactor evidence="1">
        <name>Zn(2+)</name>
        <dbReference type="ChEBI" id="CHEBI:29105"/>
    </cofactor>
</comment>
<evidence type="ECO:0000256" key="2">
    <source>
        <dbReference type="ARBA" id="ARBA00004401"/>
    </source>
</evidence>
<keyword evidence="7" id="KW-0862">Zinc</keyword>
<dbReference type="OrthoDB" id="6475849at2759"/>
<evidence type="ECO:0000259" key="10">
    <source>
        <dbReference type="Pfam" id="PF05649"/>
    </source>
</evidence>
<keyword evidence="12" id="KW-1185">Reference proteome</keyword>
<dbReference type="GO" id="GO:0004222">
    <property type="term" value="F:metalloendopeptidase activity"/>
    <property type="evidence" value="ECO:0007669"/>
    <property type="project" value="InterPro"/>
</dbReference>
<dbReference type="AlphaFoldDB" id="A0A8J2H9K6"/>
<dbReference type="PROSITE" id="PS51885">
    <property type="entry name" value="NEPRILYSIN"/>
    <property type="match status" value="1"/>
</dbReference>
<reference evidence="11" key="1">
    <citation type="submission" date="2021-04" db="EMBL/GenBank/DDBJ databases">
        <authorList>
            <person name="Chebbi M.A.C M."/>
        </authorList>
    </citation>
    <scope>NUCLEOTIDE SEQUENCE</scope>
</reference>